<dbReference type="EMBL" id="BARU01039890">
    <property type="protein sequence ID" value="GAH86071.1"/>
    <property type="molecule type" value="Genomic_DNA"/>
</dbReference>
<dbReference type="AlphaFoldDB" id="X1IUI1"/>
<feature type="non-terminal residue" evidence="1">
    <location>
        <position position="1"/>
    </location>
</feature>
<evidence type="ECO:0000313" key="1">
    <source>
        <dbReference type="EMBL" id="GAH86071.1"/>
    </source>
</evidence>
<protein>
    <submittedName>
        <fullName evidence="1">Uncharacterized protein</fullName>
    </submittedName>
</protein>
<accession>X1IUI1</accession>
<name>X1IUI1_9ZZZZ</name>
<comment type="caution">
    <text evidence="1">The sequence shown here is derived from an EMBL/GenBank/DDBJ whole genome shotgun (WGS) entry which is preliminary data.</text>
</comment>
<reference evidence="1" key="1">
    <citation type="journal article" date="2014" name="Front. Microbiol.">
        <title>High frequency of phylogenetically diverse reductive dehalogenase-homologous genes in deep subseafloor sedimentary metagenomes.</title>
        <authorList>
            <person name="Kawai M."/>
            <person name="Futagami T."/>
            <person name="Toyoda A."/>
            <person name="Takaki Y."/>
            <person name="Nishi S."/>
            <person name="Hori S."/>
            <person name="Arai W."/>
            <person name="Tsubouchi T."/>
            <person name="Morono Y."/>
            <person name="Uchiyama I."/>
            <person name="Ito T."/>
            <person name="Fujiyama A."/>
            <person name="Inagaki F."/>
            <person name="Takami H."/>
        </authorList>
    </citation>
    <scope>NUCLEOTIDE SEQUENCE</scope>
    <source>
        <strain evidence="1">Expedition CK06-06</strain>
    </source>
</reference>
<proteinExistence type="predicted"/>
<organism evidence="1">
    <name type="scientific">marine sediment metagenome</name>
    <dbReference type="NCBI Taxonomy" id="412755"/>
    <lineage>
        <taxon>unclassified sequences</taxon>
        <taxon>metagenomes</taxon>
        <taxon>ecological metagenomes</taxon>
    </lineage>
</organism>
<gene>
    <name evidence="1" type="ORF">S03H2_61761</name>
</gene>
<sequence length="32" mass="3822">PNQTRDGSFRNIEIKLKDKAYKVIHRKGYFAK</sequence>